<evidence type="ECO:0000256" key="1">
    <source>
        <dbReference type="SAM" id="MobiDB-lite"/>
    </source>
</evidence>
<dbReference type="AlphaFoldDB" id="A0A1H9VCV3"/>
<proteinExistence type="predicted"/>
<dbReference type="EMBL" id="FOFV01000018">
    <property type="protein sequence ID" value="SES19586.1"/>
    <property type="molecule type" value="Genomic_DNA"/>
</dbReference>
<gene>
    <name evidence="2" type="ORF">SAMN04488000_11823</name>
</gene>
<evidence type="ECO:0000313" key="3">
    <source>
        <dbReference type="Proteomes" id="UP000199503"/>
    </source>
</evidence>
<feature type="region of interest" description="Disordered" evidence="1">
    <location>
        <begin position="202"/>
        <end position="317"/>
    </location>
</feature>
<feature type="compositionally biased region" description="Low complexity" evidence="1">
    <location>
        <begin position="282"/>
        <end position="293"/>
    </location>
</feature>
<name>A0A1H9VCV3_9PSEU</name>
<dbReference type="STRING" id="65499.SAMN04488000_11823"/>
<organism evidence="2 3">
    <name type="scientific">Lentzea albida</name>
    <dbReference type="NCBI Taxonomy" id="65499"/>
    <lineage>
        <taxon>Bacteria</taxon>
        <taxon>Bacillati</taxon>
        <taxon>Actinomycetota</taxon>
        <taxon>Actinomycetes</taxon>
        <taxon>Pseudonocardiales</taxon>
        <taxon>Pseudonocardiaceae</taxon>
        <taxon>Lentzea</taxon>
    </lineage>
</organism>
<sequence length="375" mass="40594">MTHALCRLAWVRAWPDWDCCCHPTTNSPEARPGERQPAGAPSCCLDRLWPATPPPGGPVAHLAPPVRRRAADGCCRGTPDSARAGGCCTTCTGLPRTCPTPNYAPSHTQLCRSRRATKSARDLTSAADGAFIEWRQPIAQEPGTQANVPARSGRDDHCAVRTGSTTLIVAALSCTDARVVIPKRLGRCLQLHTRLLQPPDLRTHAAPARHGGRLPRRGRRTEREILVRPADGDYSRGRAPRRTRPALPAYASLRYSAPRSLQPSPGGCRSATPTATKSSDWPRAATLLPAPALAAPPRPYEPTAHHRPPTQPSAHGECHRRRTASCLHLRGPAAFAHSAHAQAILAQQTTRNRVLEARLRHDETLRAGQAESKSH</sequence>
<keyword evidence="3" id="KW-1185">Reference proteome</keyword>
<reference evidence="3" key="1">
    <citation type="submission" date="2016-10" db="EMBL/GenBank/DDBJ databases">
        <authorList>
            <person name="Varghese N."/>
            <person name="Submissions S."/>
        </authorList>
    </citation>
    <scope>NUCLEOTIDE SEQUENCE [LARGE SCALE GENOMIC DNA]</scope>
    <source>
        <strain evidence="3">DSM 44437</strain>
    </source>
</reference>
<feature type="compositionally biased region" description="Basic and acidic residues" evidence="1">
    <location>
        <begin position="221"/>
        <end position="236"/>
    </location>
</feature>
<accession>A0A1H9VCV3</accession>
<dbReference type="Proteomes" id="UP000199503">
    <property type="component" value="Unassembled WGS sequence"/>
</dbReference>
<evidence type="ECO:0000313" key="2">
    <source>
        <dbReference type="EMBL" id="SES19586.1"/>
    </source>
</evidence>
<feature type="compositionally biased region" description="Basic residues" evidence="1">
    <location>
        <begin position="210"/>
        <end position="220"/>
    </location>
</feature>
<protein>
    <submittedName>
        <fullName evidence="2">Uncharacterized protein</fullName>
    </submittedName>
</protein>